<evidence type="ECO:0000256" key="6">
    <source>
        <dbReference type="ARBA" id="ARBA00023136"/>
    </source>
</evidence>
<dbReference type="PROSITE" id="PS50928">
    <property type="entry name" value="ABC_TM1"/>
    <property type="match status" value="1"/>
</dbReference>
<evidence type="ECO:0000256" key="5">
    <source>
        <dbReference type="ARBA" id="ARBA00022989"/>
    </source>
</evidence>
<feature type="transmembrane region" description="Helical" evidence="7">
    <location>
        <begin position="220"/>
        <end position="244"/>
    </location>
</feature>
<keyword evidence="4 7" id="KW-0812">Transmembrane</keyword>
<organism evidence="8 9">
    <name type="scientific">Brevirhabdus pacifica</name>
    <dbReference type="NCBI Taxonomy" id="1267768"/>
    <lineage>
        <taxon>Bacteria</taxon>
        <taxon>Pseudomonadati</taxon>
        <taxon>Pseudomonadota</taxon>
        <taxon>Alphaproteobacteria</taxon>
        <taxon>Rhodobacterales</taxon>
        <taxon>Paracoccaceae</taxon>
        <taxon>Brevirhabdus</taxon>
    </lineage>
</organism>
<dbReference type="GO" id="GO:0005886">
    <property type="term" value="C:plasma membrane"/>
    <property type="evidence" value="ECO:0007669"/>
    <property type="project" value="UniProtKB-SubCell"/>
</dbReference>
<feature type="transmembrane region" description="Helical" evidence="7">
    <location>
        <begin position="100"/>
        <end position="121"/>
    </location>
</feature>
<dbReference type="EMBL" id="CP019124">
    <property type="protein sequence ID" value="APX90325.1"/>
    <property type="molecule type" value="Genomic_DNA"/>
</dbReference>
<feature type="transmembrane region" description="Helical" evidence="7">
    <location>
        <begin position="70"/>
        <end position="93"/>
    </location>
</feature>
<evidence type="ECO:0000313" key="8">
    <source>
        <dbReference type="EMBL" id="APX90325.1"/>
    </source>
</evidence>
<dbReference type="InterPro" id="IPR035906">
    <property type="entry name" value="MetI-like_sf"/>
</dbReference>
<keyword evidence="2 7" id="KW-0813">Transport</keyword>
<protein>
    <submittedName>
        <fullName evidence="8">Uncharacterized protein</fullName>
    </submittedName>
</protein>
<evidence type="ECO:0000256" key="3">
    <source>
        <dbReference type="ARBA" id="ARBA00022475"/>
    </source>
</evidence>
<keyword evidence="3" id="KW-1003">Cell membrane</keyword>
<dbReference type="AlphaFoldDB" id="A0A1U7DK72"/>
<dbReference type="InterPro" id="IPR000515">
    <property type="entry name" value="MetI-like"/>
</dbReference>
<keyword evidence="5 7" id="KW-1133">Transmembrane helix</keyword>
<dbReference type="Proteomes" id="UP000187266">
    <property type="component" value="Chromosome"/>
</dbReference>
<dbReference type="Gene3D" id="1.10.3720.10">
    <property type="entry name" value="MetI-like"/>
    <property type="match status" value="1"/>
</dbReference>
<evidence type="ECO:0000256" key="2">
    <source>
        <dbReference type="ARBA" id="ARBA00022448"/>
    </source>
</evidence>
<proteinExistence type="inferred from homology"/>
<dbReference type="RefSeq" id="WP_076980343.1">
    <property type="nucleotide sequence ID" value="NZ_CP019124.1"/>
</dbReference>
<comment type="subcellular location">
    <subcellularLocation>
        <location evidence="1 7">Cell membrane</location>
        <topology evidence="1 7">Multi-pass membrane protein</topology>
    </subcellularLocation>
</comment>
<evidence type="ECO:0000313" key="9">
    <source>
        <dbReference type="Proteomes" id="UP000187266"/>
    </source>
</evidence>
<feature type="transmembrane region" description="Helical" evidence="7">
    <location>
        <begin position="167"/>
        <end position="188"/>
    </location>
</feature>
<evidence type="ECO:0000256" key="4">
    <source>
        <dbReference type="ARBA" id="ARBA00022692"/>
    </source>
</evidence>
<dbReference type="GO" id="GO:0055085">
    <property type="term" value="P:transmembrane transport"/>
    <property type="evidence" value="ECO:0007669"/>
    <property type="project" value="InterPro"/>
</dbReference>
<accession>A0A2M9D4Y9</accession>
<accession>A0A1U7DK72</accession>
<name>A0A1U7DK72_9RHOB</name>
<dbReference type="OrthoDB" id="9799271at2"/>
<comment type="similarity">
    <text evidence="7">Belongs to the binding-protein-dependent transport system permease family.</text>
</comment>
<feature type="transmembrane region" description="Helical" evidence="7">
    <location>
        <begin position="127"/>
        <end position="146"/>
    </location>
</feature>
<dbReference type="PANTHER" id="PTHR30151:SF0">
    <property type="entry name" value="ABC TRANSPORTER PERMEASE PROTEIN MJ0413-RELATED"/>
    <property type="match status" value="1"/>
</dbReference>
<dbReference type="SUPFAM" id="SSF161098">
    <property type="entry name" value="MetI-like"/>
    <property type="match status" value="1"/>
</dbReference>
<dbReference type="Pfam" id="PF00528">
    <property type="entry name" value="BPD_transp_1"/>
    <property type="match status" value="1"/>
</dbReference>
<keyword evidence="6 7" id="KW-0472">Membrane</keyword>
<dbReference type="CDD" id="cd06261">
    <property type="entry name" value="TM_PBP2"/>
    <property type="match status" value="1"/>
</dbReference>
<sequence length="254" mass="26718">MLQFRVSPNLLSILLIQAAALVAAALAMNALGGIFPFLPGPTHIVEEGAQLLIRPEILQDFGVTLLEASFGLLIAAGIGISLGLVIGSSAALVSFANPLILALYSVPKIVFLPILMLIFGTGMGPKIANAAVHAAFPILLNTLVATRDTTVRHEKLGQSLCMTRLQFATKILLPGIVPPVFGAIRLGVGLSFMGALLAELFQSEAGVGHLVHDLYNSGNIAGMLAIILAVLVIIVSLNGIMAAVENRFSRWREI</sequence>
<reference evidence="8 9" key="1">
    <citation type="submission" date="2017-01" db="EMBL/GenBank/DDBJ databases">
        <title>Genomic analysis of Xuhuaishuia manganoxidans DY6-4.</title>
        <authorList>
            <person name="Wang X."/>
        </authorList>
    </citation>
    <scope>NUCLEOTIDE SEQUENCE [LARGE SCALE GENOMIC DNA]</scope>
    <source>
        <strain evidence="8 9">DY6-4</strain>
    </source>
</reference>
<evidence type="ECO:0000256" key="1">
    <source>
        <dbReference type="ARBA" id="ARBA00004651"/>
    </source>
</evidence>
<gene>
    <name evidence="8" type="ORF">BV394_11795</name>
</gene>
<keyword evidence="9" id="KW-1185">Reference proteome</keyword>
<dbReference type="STRING" id="1267768.BV394_11795"/>
<dbReference type="PANTHER" id="PTHR30151">
    <property type="entry name" value="ALKANE SULFONATE ABC TRANSPORTER-RELATED, MEMBRANE SUBUNIT"/>
    <property type="match status" value="1"/>
</dbReference>
<evidence type="ECO:0000256" key="7">
    <source>
        <dbReference type="RuleBase" id="RU363032"/>
    </source>
</evidence>